<evidence type="ECO:0000256" key="5">
    <source>
        <dbReference type="ARBA" id="ARBA00023004"/>
    </source>
</evidence>
<dbReference type="STRING" id="3827.A0A1S3EBR3"/>
<dbReference type="GO" id="GO:0031418">
    <property type="term" value="F:L-ascorbic acid binding"/>
    <property type="evidence" value="ECO:0007669"/>
    <property type="project" value="UniProtKB-KW"/>
</dbReference>
<evidence type="ECO:0000256" key="2">
    <source>
        <dbReference type="ARBA" id="ARBA00022723"/>
    </source>
</evidence>
<keyword evidence="8" id="KW-1185">Reference proteome</keyword>
<organism evidence="8 9">
    <name type="scientific">Cicer arietinum</name>
    <name type="common">Chickpea</name>
    <name type="synonym">Garbanzo</name>
    <dbReference type="NCBI Taxonomy" id="3827"/>
    <lineage>
        <taxon>Eukaryota</taxon>
        <taxon>Viridiplantae</taxon>
        <taxon>Streptophyta</taxon>
        <taxon>Embryophyta</taxon>
        <taxon>Tracheophyta</taxon>
        <taxon>Spermatophyta</taxon>
        <taxon>Magnoliopsida</taxon>
        <taxon>eudicotyledons</taxon>
        <taxon>Gunneridae</taxon>
        <taxon>Pentapetalae</taxon>
        <taxon>rosids</taxon>
        <taxon>fabids</taxon>
        <taxon>Fabales</taxon>
        <taxon>Fabaceae</taxon>
        <taxon>Papilionoideae</taxon>
        <taxon>50 kb inversion clade</taxon>
        <taxon>NPAAA clade</taxon>
        <taxon>Hologalegina</taxon>
        <taxon>IRL clade</taxon>
        <taxon>Cicereae</taxon>
        <taxon>Cicer</taxon>
    </lineage>
</organism>
<evidence type="ECO:0000256" key="3">
    <source>
        <dbReference type="ARBA" id="ARBA00022896"/>
    </source>
</evidence>
<evidence type="ECO:0000256" key="1">
    <source>
        <dbReference type="ARBA" id="ARBA00008056"/>
    </source>
</evidence>
<dbReference type="Proteomes" id="UP000087171">
    <property type="component" value="Chromosome Ca6"/>
</dbReference>
<keyword evidence="4 6" id="KW-0560">Oxidoreductase</keyword>
<dbReference type="GeneID" id="101505691"/>
<dbReference type="AlphaFoldDB" id="A0A1S3EBR3"/>
<evidence type="ECO:0000313" key="9">
    <source>
        <dbReference type="RefSeq" id="XP_012572406.1"/>
    </source>
</evidence>
<proteinExistence type="inferred from homology"/>
<comment type="similarity">
    <text evidence="1 6">Belongs to the iron/ascorbate-dependent oxidoreductase family.</text>
</comment>
<evidence type="ECO:0000256" key="6">
    <source>
        <dbReference type="RuleBase" id="RU003682"/>
    </source>
</evidence>
<evidence type="ECO:0000259" key="7">
    <source>
        <dbReference type="PROSITE" id="PS51471"/>
    </source>
</evidence>
<reference evidence="8" key="1">
    <citation type="journal article" date="2013" name="Nat. Biotechnol.">
        <title>Draft genome sequence of chickpea (Cicer arietinum) provides a resource for trait improvement.</title>
        <authorList>
            <person name="Varshney R.K."/>
            <person name="Song C."/>
            <person name="Saxena R.K."/>
            <person name="Azam S."/>
            <person name="Yu S."/>
            <person name="Sharpe A.G."/>
            <person name="Cannon S."/>
            <person name="Baek J."/>
            <person name="Rosen B.D."/>
            <person name="Tar'an B."/>
            <person name="Millan T."/>
            <person name="Zhang X."/>
            <person name="Ramsay L.D."/>
            <person name="Iwata A."/>
            <person name="Wang Y."/>
            <person name="Nelson W."/>
            <person name="Farmer A.D."/>
            <person name="Gaur P.M."/>
            <person name="Soderlund C."/>
            <person name="Penmetsa R.V."/>
            <person name="Xu C."/>
            <person name="Bharti A.K."/>
            <person name="He W."/>
            <person name="Winter P."/>
            <person name="Zhao S."/>
            <person name="Hane J.K."/>
            <person name="Carrasquilla-Garcia N."/>
            <person name="Condie J.A."/>
            <person name="Upadhyaya H.D."/>
            <person name="Luo M.C."/>
            <person name="Thudi M."/>
            <person name="Gowda C.L."/>
            <person name="Singh N.P."/>
            <person name="Lichtenzveig J."/>
            <person name="Gali K.K."/>
            <person name="Rubio J."/>
            <person name="Nadarajan N."/>
            <person name="Dolezel J."/>
            <person name="Bansal K.C."/>
            <person name="Xu X."/>
            <person name="Edwards D."/>
            <person name="Zhang G."/>
            <person name="Kahl G."/>
            <person name="Gil J."/>
            <person name="Singh K.B."/>
            <person name="Datta S.K."/>
            <person name="Jackson S.A."/>
            <person name="Wang J."/>
            <person name="Cook D.R."/>
        </authorList>
    </citation>
    <scope>NUCLEOTIDE SEQUENCE [LARGE SCALE GENOMIC DNA]</scope>
    <source>
        <strain evidence="8">cv. CDC Frontier</strain>
    </source>
</reference>
<keyword evidence="9" id="KW-0223">Dioxygenase</keyword>
<protein>
    <submittedName>
        <fullName evidence="9">Probable 2-oxoglutarate/Fe(II)-dependent dioxygenase</fullName>
    </submittedName>
</protein>
<gene>
    <name evidence="9" type="primary">LOC101505691</name>
</gene>
<dbReference type="GO" id="GO:0046872">
    <property type="term" value="F:metal ion binding"/>
    <property type="evidence" value="ECO:0007669"/>
    <property type="project" value="UniProtKB-KW"/>
</dbReference>
<dbReference type="Gene3D" id="2.60.120.330">
    <property type="entry name" value="B-lactam Antibiotic, Isopenicillin N Synthase, Chain"/>
    <property type="match status" value="1"/>
</dbReference>
<feature type="domain" description="Fe2OG dioxygenase" evidence="7">
    <location>
        <begin position="202"/>
        <end position="302"/>
    </location>
</feature>
<dbReference type="RefSeq" id="XP_012572406.1">
    <property type="nucleotide sequence ID" value="XM_012716952.2"/>
</dbReference>
<keyword evidence="3" id="KW-0847">Vitamin C</keyword>
<keyword evidence="5 6" id="KW-0408">Iron</keyword>
<dbReference type="OrthoDB" id="288590at2759"/>
<dbReference type="FunFam" id="2.60.120.330:FF:000001">
    <property type="entry name" value="Protein SRG1"/>
    <property type="match status" value="1"/>
</dbReference>
<dbReference type="InterPro" id="IPR027443">
    <property type="entry name" value="IPNS-like_sf"/>
</dbReference>
<dbReference type="Pfam" id="PF03171">
    <property type="entry name" value="2OG-FeII_Oxy"/>
    <property type="match status" value="1"/>
</dbReference>
<accession>A0A1S3EBR3</accession>
<dbReference type="InterPro" id="IPR044861">
    <property type="entry name" value="IPNS-like_FE2OG_OXY"/>
</dbReference>
<reference evidence="9" key="2">
    <citation type="submission" date="2025-08" db="UniProtKB">
        <authorList>
            <consortium name="RefSeq"/>
        </authorList>
    </citation>
    <scope>IDENTIFICATION</scope>
    <source>
        <tissue evidence="9">Etiolated seedlings</tissue>
    </source>
</reference>
<dbReference type="Pfam" id="PF14226">
    <property type="entry name" value="DIOX_N"/>
    <property type="match status" value="1"/>
</dbReference>
<dbReference type="KEGG" id="cam:101505691"/>
<dbReference type="PANTHER" id="PTHR47991">
    <property type="entry name" value="OXOGLUTARATE/IRON-DEPENDENT DIOXYGENASE"/>
    <property type="match status" value="1"/>
</dbReference>
<dbReference type="SUPFAM" id="SSF51197">
    <property type="entry name" value="Clavaminate synthase-like"/>
    <property type="match status" value="1"/>
</dbReference>
<evidence type="ECO:0000256" key="4">
    <source>
        <dbReference type="ARBA" id="ARBA00023002"/>
    </source>
</evidence>
<dbReference type="InterPro" id="IPR050295">
    <property type="entry name" value="Plant_2OG-oxidoreductases"/>
</dbReference>
<sequence>MEKEEYLIVPSVQEIVKGQLTKVPERYVRPHHDYPIISTTTPLPQLPVIDFTKLLSQDLNLKGPELHKLHSACKQWGFFQLINHKVSTSLMENVKMGVKEFFDLPIEEKVKFRQKEGDVEGYGQAFVISEEQKLDWADMFFMVTLPPHLRKPHLFPKLSLPFRDDLESYSIVIEKLAIQIIELMANAIGVDTKEIRELFGEATQSTRLNYYPPCPQPELVTGLNSHSDGGGLTILLQGNEVEGLQIIKDGLWIPIKPLSNAFIVNIGDMLEIITNGTYESIEHRATVNSKKERFSIATFYSPGKEVVLRPAPTLVTPKTPPLFKTISVIEFIMGYLGKELVGKSYLQSLRIQNEDDKHS</sequence>
<name>A0A1S3EBR3_CICAR</name>
<dbReference type="GO" id="GO:0051213">
    <property type="term" value="F:dioxygenase activity"/>
    <property type="evidence" value="ECO:0007669"/>
    <property type="project" value="UniProtKB-KW"/>
</dbReference>
<keyword evidence="2 6" id="KW-0479">Metal-binding</keyword>
<evidence type="ECO:0000313" key="8">
    <source>
        <dbReference type="Proteomes" id="UP000087171"/>
    </source>
</evidence>
<dbReference type="InterPro" id="IPR026992">
    <property type="entry name" value="DIOX_N"/>
</dbReference>
<dbReference type="InterPro" id="IPR005123">
    <property type="entry name" value="Oxoglu/Fe-dep_dioxygenase_dom"/>
</dbReference>
<dbReference type="PROSITE" id="PS51471">
    <property type="entry name" value="FE2OG_OXY"/>
    <property type="match status" value="1"/>
</dbReference>